<comment type="similarity">
    <text evidence="1 4">Belongs to the type-B carboxylesterase/lipase family.</text>
</comment>
<accession>A0A9X3IZB7</accession>
<feature type="chain" id="PRO_5041020262" description="Carboxylic ester hydrolase" evidence="4">
    <location>
        <begin position="25"/>
        <end position="586"/>
    </location>
</feature>
<dbReference type="InterPro" id="IPR029058">
    <property type="entry name" value="AB_hydrolase_fold"/>
</dbReference>
<dbReference type="PROSITE" id="PS00122">
    <property type="entry name" value="CARBOXYLESTERASE_B_1"/>
    <property type="match status" value="1"/>
</dbReference>
<feature type="active site" description="Charge relay system" evidence="3">
    <location>
        <position position="495"/>
    </location>
</feature>
<feature type="compositionally biased region" description="Low complexity" evidence="5">
    <location>
        <begin position="20"/>
        <end position="32"/>
    </location>
</feature>
<evidence type="ECO:0000256" key="2">
    <source>
        <dbReference type="ARBA" id="ARBA00022801"/>
    </source>
</evidence>
<protein>
    <recommendedName>
        <fullName evidence="4">Carboxylic ester hydrolase</fullName>
        <ecNumber evidence="4">3.1.1.-</ecNumber>
    </recommendedName>
</protein>
<feature type="compositionally biased region" description="Polar residues" evidence="5">
    <location>
        <begin position="36"/>
        <end position="67"/>
    </location>
</feature>
<dbReference type="Proteomes" id="UP001150924">
    <property type="component" value="Unassembled WGS sequence"/>
</dbReference>
<dbReference type="PANTHER" id="PTHR11559">
    <property type="entry name" value="CARBOXYLESTERASE"/>
    <property type="match status" value="1"/>
</dbReference>
<evidence type="ECO:0000259" key="6">
    <source>
        <dbReference type="Pfam" id="PF00135"/>
    </source>
</evidence>
<evidence type="ECO:0000313" key="8">
    <source>
        <dbReference type="Proteomes" id="UP001150924"/>
    </source>
</evidence>
<evidence type="ECO:0000256" key="5">
    <source>
        <dbReference type="SAM" id="MobiDB-lite"/>
    </source>
</evidence>
<dbReference type="PROSITE" id="PS51257">
    <property type="entry name" value="PROKAR_LIPOPROTEIN"/>
    <property type="match status" value="1"/>
</dbReference>
<dbReference type="InterPro" id="IPR019819">
    <property type="entry name" value="Carboxylesterase_B_CS"/>
</dbReference>
<dbReference type="Gene3D" id="3.40.50.1820">
    <property type="entry name" value="alpha/beta hydrolase"/>
    <property type="match status" value="1"/>
</dbReference>
<dbReference type="InterPro" id="IPR000997">
    <property type="entry name" value="Cholinesterase"/>
</dbReference>
<dbReference type="SUPFAM" id="SSF53474">
    <property type="entry name" value="alpha/beta-Hydrolases"/>
    <property type="match status" value="1"/>
</dbReference>
<reference evidence="7" key="1">
    <citation type="submission" date="2022-11" db="EMBL/GenBank/DDBJ databases">
        <title>Minimal conservation of predation-associated metabolite biosynthetic gene clusters underscores biosynthetic potential of Myxococcota including descriptions for ten novel species: Archangium lansinium sp. nov., Myxococcus landrumus sp. nov., Nannocystis bai.</title>
        <authorList>
            <person name="Ahearne A."/>
            <person name="Stevens C."/>
            <person name="Phillips K."/>
        </authorList>
    </citation>
    <scope>NUCLEOTIDE SEQUENCE</scope>
    <source>
        <strain evidence="7">Na p29</strain>
    </source>
</reference>
<dbReference type="InterPro" id="IPR002018">
    <property type="entry name" value="CarbesteraseB"/>
</dbReference>
<feature type="domain" description="Carboxylesterase type B" evidence="6">
    <location>
        <begin position="90"/>
        <end position="580"/>
    </location>
</feature>
<evidence type="ECO:0000256" key="3">
    <source>
        <dbReference type="PIRSR" id="PIRSR600997-1"/>
    </source>
</evidence>
<organism evidence="7 8">
    <name type="scientific">Nannocystis pusilla</name>
    <dbReference type="NCBI Taxonomy" id="889268"/>
    <lineage>
        <taxon>Bacteria</taxon>
        <taxon>Pseudomonadati</taxon>
        <taxon>Myxococcota</taxon>
        <taxon>Polyangia</taxon>
        <taxon>Nannocystales</taxon>
        <taxon>Nannocystaceae</taxon>
        <taxon>Nannocystis</taxon>
    </lineage>
</organism>
<sequence length="586" mass="60343">MATREGWAVWMATAVLGCSTAASSSGTDDSTALEPMTTTSATGDASGPVTTAEPTTHGSTTGLTGPDSTGDAPTSVGPSGCGADVAPGPTIVQTTGGALEGQQLADVVAFRGIRYAEPPLGDLRLRPPEPRLCAPGLTPANELGPRCPQVEKNAQGDVVAMLGDEDCLTLNVWTPATGGGERPVLVFIHGGGNATGGSDDPLYDGAALAAAQDVVVVTLNYRLGALGFLTADALAAESSEQVSGNYGLLDQVLALRWVQDNIAGFGGDPQRVLLFGESAGAVNTCSLIGSPRAAGLFQRAIVQSGSCNERTLAKYEADIVAPWLQASGCAAAPDPAACLRGLAVADILTLQPDGYPDVAALGQGWGPHVDGAVIPKPALEAMSEGTHNEMPLMFGANADETAKGVPPLTVAQYEALVQATFGPLAAMVLAQYPAADYEGDGQAAYVALTSDLKFICGARRAARAADAGQDAPVFRYHFAYDGYDAQPNATKAAFHGLELIYVFAAWGAVLPEPLQYEPNADDLAISQRLQGAWARFAATGDPAGADLTWPAYVAADDNGALLDEPPDLFNGVRTQQCDFWDMYAQG</sequence>
<dbReference type="RefSeq" id="WP_267771539.1">
    <property type="nucleotide sequence ID" value="NZ_JAPNKE010000002.1"/>
</dbReference>
<evidence type="ECO:0000256" key="4">
    <source>
        <dbReference type="RuleBase" id="RU361235"/>
    </source>
</evidence>
<evidence type="ECO:0000256" key="1">
    <source>
        <dbReference type="ARBA" id="ARBA00005964"/>
    </source>
</evidence>
<proteinExistence type="inferred from homology"/>
<dbReference type="GO" id="GO:0004104">
    <property type="term" value="F:cholinesterase activity"/>
    <property type="evidence" value="ECO:0007669"/>
    <property type="project" value="InterPro"/>
</dbReference>
<dbReference type="EMBL" id="JAPNKE010000002">
    <property type="protein sequence ID" value="MCY1008890.1"/>
    <property type="molecule type" value="Genomic_DNA"/>
</dbReference>
<dbReference type="PRINTS" id="PR00878">
    <property type="entry name" value="CHOLNESTRASE"/>
</dbReference>
<keyword evidence="2 4" id="KW-0378">Hydrolase</keyword>
<dbReference type="Pfam" id="PF00135">
    <property type="entry name" value="COesterase"/>
    <property type="match status" value="1"/>
</dbReference>
<comment type="caution">
    <text evidence="7">The sequence shown here is derived from an EMBL/GenBank/DDBJ whole genome shotgun (WGS) entry which is preliminary data.</text>
</comment>
<feature type="signal peptide" evidence="4">
    <location>
        <begin position="1"/>
        <end position="24"/>
    </location>
</feature>
<keyword evidence="8" id="KW-1185">Reference proteome</keyword>
<gene>
    <name evidence="7" type="ORF">OV079_25695</name>
</gene>
<feature type="region of interest" description="Disordered" evidence="5">
    <location>
        <begin position="20"/>
        <end position="88"/>
    </location>
</feature>
<dbReference type="AlphaFoldDB" id="A0A9X3IZB7"/>
<feature type="active site" description="Acyl-ester intermediate" evidence="3">
    <location>
        <position position="278"/>
    </location>
</feature>
<evidence type="ECO:0000313" key="7">
    <source>
        <dbReference type="EMBL" id="MCY1008890.1"/>
    </source>
</evidence>
<dbReference type="InterPro" id="IPR019826">
    <property type="entry name" value="Carboxylesterase_B_AS"/>
</dbReference>
<feature type="active site" description="Charge relay system" evidence="3">
    <location>
        <position position="400"/>
    </location>
</feature>
<dbReference type="InterPro" id="IPR050309">
    <property type="entry name" value="Type-B_Carboxylest/Lipase"/>
</dbReference>
<dbReference type="EC" id="3.1.1.-" evidence="4"/>
<name>A0A9X3IZB7_9BACT</name>
<keyword evidence="4" id="KW-0732">Signal</keyword>
<dbReference type="PROSITE" id="PS00941">
    <property type="entry name" value="CARBOXYLESTERASE_B_2"/>
    <property type="match status" value="1"/>
</dbReference>